<accession>A0A6A0A303</accession>
<reference evidence="1 2" key="1">
    <citation type="submission" date="2020-02" db="EMBL/GenBank/DDBJ databases">
        <title>Draft genome sequence of Haematococcus lacustris strain NIES-144.</title>
        <authorList>
            <person name="Morimoto D."/>
            <person name="Nakagawa S."/>
            <person name="Yoshida T."/>
            <person name="Sawayama S."/>
        </authorList>
    </citation>
    <scope>NUCLEOTIDE SEQUENCE [LARGE SCALE GENOMIC DNA]</scope>
    <source>
        <strain evidence="1 2">NIES-144</strain>
    </source>
</reference>
<organism evidence="1 2">
    <name type="scientific">Haematococcus lacustris</name>
    <name type="common">Green alga</name>
    <name type="synonym">Haematococcus pluvialis</name>
    <dbReference type="NCBI Taxonomy" id="44745"/>
    <lineage>
        <taxon>Eukaryota</taxon>
        <taxon>Viridiplantae</taxon>
        <taxon>Chlorophyta</taxon>
        <taxon>core chlorophytes</taxon>
        <taxon>Chlorophyceae</taxon>
        <taxon>CS clade</taxon>
        <taxon>Chlamydomonadales</taxon>
        <taxon>Haematococcaceae</taxon>
        <taxon>Haematococcus</taxon>
    </lineage>
</organism>
<protein>
    <submittedName>
        <fullName evidence="1">PAP_fibrillin domain-containing protein</fullName>
    </submittedName>
</protein>
<gene>
    <name evidence="1" type="ORF">HaLaN_25712</name>
</gene>
<dbReference type="Proteomes" id="UP000485058">
    <property type="component" value="Unassembled WGS sequence"/>
</dbReference>
<sequence length="136" mass="14990">MRGAIEELQVAVEAHQAARDLDWSRLGGMWNLQYTTALDVLPILEASSSLSTPLTPSPLQVGIIGQRFTYEVRSGHRILLVFEAASVGGVRISPGLEAFIAPALLPRNSLQHLLLLAIKQDPCMFTLFLLECIFYI</sequence>
<dbReference type="EMBL" id="BLLF01003460">
    <property type="protein sequence ID" value="GFH27399.1"/>
    <property type="molecule type" value="Genomic_DNA"/>
</dbReference>
<keyword evidence="2" id="KW-1185">Reference proteome</keyword>
<comment type="caution">
    <text evidence="1">The sequence shown here is derived from an EMBL/GenBank/DDBJ whole genome shotgun (WGS) entry which is preliminary data.</text>
</comment>
<name>A0A6A0A303_HAELA</name>
<evidence type="ECO:0000313" key="2">
    <source>
        <dbReference type="Proteomes" id="UP000485058"/>
    </source>
</evidence>
<dbReference type="AlphaFoldDB" id="A0A6A0A303"/>
<evidence type="ECO:0000313" key="1">
    <source>
        <dbReference type="EMBL" id="GFH27399.1"/>
    </source>
</evidence>
<proteinExistence type="predicted"/>